<sequence length="254" mass="28918">MFIKILKDNLFVAPIGEDPQRILDIGTGSGIWAIDVADQYPSAEVIGVDISPVQPSFVPPNCRFELDDATQPWTFQENHFDFIHIRMMNGCVPDWTAFYRQALKHIRPGGWFEQVELSIHTHCDDGSLPDDSVFHKWAHLFIEIGQKIGRTFEVAESAPEWLKAAGFVNVTNQTIKVPLGPWAKEKHLKELGLWSRVYLENNLEGFALKVTTMFAGWSVEEAQVFFAKMRKSLRDPSIHSYIYLKVVTGQKANE</sequence>
<dbReference type="AlphaFoldDB" id="A0A6G1GI61"/>
<evidence type="ECO:0000313" key="1">
    <source>
        <dbReference type="EMBL" id="KAF1817550.1"/>
    </source>
</evidence>
<dbReference type="EMBL" id="ML975149">
    <property type="protein sequence ID" value="KAF1817550.1"/>
    <property type="molecule type" value="Genomic_DNA"/>
</dbReference>
<name>A0A6G1GI61_9PEZI</name>
<keyword evidence="1" id="KW-0808">Transferase</keyword>
<dbReference type="PANTHER" id="PTHR43591:SF10">
    <property type="entry name" value="ABC TRANSMEMBRANE TYPE-1 DOMAIN-CONTAINING PROTEIN-RELATED"/>
    <property type="match status" value="1"/>
</dbReference>
<dbReference type="Pfam" id="PF13489">
    <property type="entry name" value="Methyltransf_23"/>
    <property type="match status" value="1"/>
</dbReference>
<organism evidence="1">
    <name type="scientific">Eremomyces bilateralis CBS 781.70</name>
    <dbReference type="NCBI Taxonomy" id="1392243"/>
    <lineage>
        <taxon>Eukaryota</taxon>
        <taxon>Fungi</taxon>
        <taxon>Dikarya</taxon>
        <taxon>Ascomycota</taxon>
        <taxon>Pezizomycotina</taxon>
        <taxon>Dothideomycetes</taxon>
        <taxon>Dothideomycetes incertae sedis</taxon>
        <taxon>Eremomycetales</taxon>
        <taxon>Eremomycetaceae</taxon>
        <taxon>Eremomyces</taxon>
    </lineage>
</organism>
<accession>A0A6G1GI61</accession>
<dbReference type="RefSeq" id="XP_033539181.1">
    <property type="nucleotide sequence ID" value="XM_033678532.1"/>
</dbReference>
<reference evidence="3" key="3">
    <citation type="submission" date="2025-04" db="UniProtKB">
        <authorList>
            <consortium name="RefSeq"/>
        </authorList>
    </citation>
    <scope>IDENTIFICATION</scope>
    <source>
        <strain evidence="3">CBS 781.70</strain>
    </source>
</reference>
<dbReference type="CDD" id="cd02440">
    <property type="entry name" value="AdoMet_MTases"/>
    <property type="match status" value="1"/>
</dbReference>
<dbReference type="InterPro" id="IPR029063">
    <property type="entry name" value="SAM-dependent_MTases_sf"/>
</dbReference>
<keyword evidence="1 3" id="KW-0489">Methyltransferase</keyword>
<dbReference type="Gene3D" id="3.40.50.150">
    <property type="entry name" value="Vaccinia Virus protein VP39"/>
    <property type="match status" value="1"/>
</dbReference>
<protein>
    <submittedName>
        <fullName evidence="1 3">SAM dependent methyltransferase</fullName>
    </submittedName>
</protein>
<dbReference type="SUPFAM" id="SSF53335">
    <property type="entry name" value="S-adenosyl-L-methionine-dependent methyltransferases"/>
    <property type="match status" value="1"/>
</dbReference>
<dbReference type="PANTHER" id="PTHR43591">
    <property type="entry name" value="METHYLTRANSFERASE"/>
    <property type="match status" value="1"/>
</dbReference>
<dbReference type="GeneID" id="54419102"/>
<dbReference type="OrthoDB" id="2013972at2759"/>
<keyword evidence="2" id="KW-1185">Reference proteome</keyword>
<reference evidence="3" key="2">
    <citation type="submission" date="2020-04" db="EMBL/GenBank/DDBJ databases">
        <authorList>
            <consortium name="NCBI Genome Project"/>
        </authorList>
    </citation>
    <scope>NUCLEOTIDE SEQUENCE</scope>
    <source>
        <strain evidence="3">CBS 781.70</strain>
    </source>
</reference>
<evidence type="ECO:0000313" key="2">
    <source>
        <dbReference type="Proteomes" id="UP000504638"/>
    </source>
</evidence>
<dbReference type="GO" id="GO:0032259">
    <property type="term" value="P:methylation"/>
    <property type="evidence" value="ECO:0007669"/>
    <property type="project" value="UniProtKB-KW"/>
</dbReference>
<proteinExistence type="predicted"/>
<evidence type="ECO:0000313" key="3">
    <source>
        <dbReference type="RefSeq" id="XP_033539181.1"/>
    </source>
</evidence>
<dbReference type="Proteomes" id="UP000504638">
    <property type="component" value="Unplaced"/>
</dbReference>
<reference evidence="1 3" key="1">
    <citation type="submission" date="2020-01" db="EMBL/GenBank/DDBJ databases">
        <authorList>
            <consortium name="DOE Joint Genome Institute"/>
            <person name="Haridas S."/>
            <person name="Albert R."/>
            <person name="Binder M."/>
            <person name="Bloem J."/>
            <person name="Labutti K."/>
            <person name="Salamov A."/>
            <person name="Andreopoulos B."/>
            <person name="Baker S.E."/>
            <person name="Barry K."/>
            <person name="Bills G."/>
            <person name="Bluhm B.H."/>
            <person name="Cannon C."/>
            <person name="Castanera R."/>
            <person name="Culley D.E."/>
            <person name="Daum C."/>
            <person name="Ezra D."/>
            <person name="Gonzalez J.B."/>
            <person name="Henrissat B."/>
            <person name="Kuo A."/>
            <person name="Liang C."/>
            <person name="Lipzen A."/>
            <person name="Lutzoni F."/>
            <person name="Magnuson J."/>
            <person name="Mondo S."/>
            <person name="Nolan M."/>
            <person name="Ohm R."/>
            <person name="Pangilinan J."/>
            <person name="Park H.-J."/>
            <person name="Ramirez L."/>
            <person name="Alfaro M."/>
            <person name="Sun H."/>
            <person name="Tritt A."/>
            <person name="Yoshinaga Y."/>
            <person name="Zwiers L.-H."/>
            <person name="Turgeon B.G."/>
            <person name="Goodwin S.B."/>
            <person name="Spatafora J.W."/>
            <person name="Crous P.W."/>
            <person name="Grigoriev I.V."/>
        </authorList>
    </citation>
    <scope>NUCLEOTIDE SEQUENCE</scope>
    <source>
        <strain evidence="1 3">CBS 781.70</strain>
    </source>
</reference>
<dbReference type="GO" id="GO:0008168">
    <property type="term" value="F:methyltransferase activity"/>
    <property type="evidence" value="ECO:0007669"/>
    <property type="project" value="UniProtKB-KW"/>
</dbReference>
<gene>
    <name evidence="1 3" type="ORF">P152DRAFT_454134</name>
</gene>